<evidence type="ECO:0000256" key="5">
    <source>
        <dbReference type="ARBA" id="ARBA00022692"/>
    </source>
</evidence>
<dbReference type="GO" id="GO:0006826">
    <property type="term" value="P:iron ion transport"/>
    <property type="evidence" value="ECO:0007669"/>
    <property type="project" value="UniProtKB-KW"/>
</dbReference>
<dbReference type="Gene3D" id="2.170.130.10">
    <property type="entry name" value="TonB-dependent receptor, plug domain"/>
    <property type="match status" value="1"/>
</dbReference>
<dbReference type="InterPro" id="IPR012910">
    <property type="entry name" value="Plug_dom"/>
</dbReference>
<organism evidence="14 15">
    <name type="scientific">Brevundimonas bullata</name>
    <dbReference type="NCBI Taxonomy" id="13160"/>
    <lineage>
        <taxon>Bacteria</taxon>
        <taxon>Pseudomonadati</taxon>
        <taxon>Pseudomonadota</taxon>
        <taxon>Alphaproteobacteria</taxon>
        <taxon>Caulobacterales</taxon>
        <taxon>Caulobacteraceae</taxon>
        <taxon>Brevundimonas</taxon>
    </lineage>
</organism>
<feature type="domain" description="Secretin/TonB short N-terminal" evidence="13">
    <location>
        <begin position="51"/>
        <end position="102"/>
    </location>
</feature>
<accession>A0A7W7IRT7</accession>
<keyword evidence="6" id="KW-0408">Iron</keyword>
<dbReference type="Pfam" id="PF00593">
    <property type="entry name" value="TonB_dep_Rec_b-barrel"/>
    <property type="match status" value="1"/>
</dbReference>
<keyword evidence="4" id="KW-0406">Ion transport</keyword>
<comment type="caution">
    <text evidence="14">The sequence shown here is derived from an EMBL/GenBank/DDBJ whole genome shotgun (WGS) entry which is preliminary data.</text>
</comment>
<dbReference type="PROSITE" id="PS52016">
    <property type="entry name" value="TONB_DEPENDENT_REC_3"/>
    <property type="match status" value="1"/>
</dbReference>
<dbReference type="AlphaFoldDB" id="A0A7W7IRT7"/>
<dbReference type="PROSITE" id="PS51257">
    <property type="entry name" value="PROKAR_LIPOPROTEIN"/>
    <property type="match status" value="1"/>
</dbReference>
<protein>
    <submittedName>
        <fullName evidence="14">Outer membrane receptor protein involved in Fe transport</fullName>
    </submittedName>
</protein>
<keyword evidence="8 10" id="KW-0472">Membrane</keyword>
<evidence type="ECO:0000256" key="2">
    <source>
        <dbReference type="ARBA" id="ARBA00022448"/>
    </source>
</evidence>
<dbReference type="Gene3D" id="2.40.170.20">
    <property type="entry name" value="TonB-dependent receptor, beta-barrel domain"/>
    <property type="match status" value="1"/>
</dbReference>
<comment type="subcellular location">
    <subcellularLocation>
        <location evidence="1 10">Cell outer membrane</location>
        <topology evidence="1 10">Multi-pass membrane protein</topology>
    </subcellularLocation>
</comment>
<evidence type="ECO:0000256" key="11">
    <source>
        <dbReference type="RuleBase" id="RU003357"/>
    </source>
</evidence>
<feature type="signal peptide" evidence="12">
    <location>
        <begin position="1"/>
        <end position="25"/>
    </location>
</feature>
<dbReference type="EMBL" id="JACHKY010000005">
    <property type="protein sequence ID" value="MBB4799062.1"/>
    <property type="molecule type" value="Genomic_DNA"/>
</dbReference>
<dbReference type="Pfam" id="PF07660">
    <property type="entry name" value="STN"/>
    <property type="match status" value="1"/>
</dbReference>
<evidence type="ECO:0000256" key="4">
    <source>
        <dbReference type="ARBA" id="ARBA00022496"/>
    </source>
</evidence>
<evidence type="ECO:0000256" key="6">
    <source>
        <dbReference type="ARBA" id="ARBA00023004"/>
    </source>
</evidence>
<evidence type="ECO:0000256" key="3">
    <source>
        <dbReference type="ARBA" id="ARBA00022452"/>
    </source>
</evidence>
<dbReference type="Proteomes" id="UP000539957">
    <property type="component" value="Unassembled WGS sequence"/>
</dbReference>
<dbReference type="InterPro" id="IPR000531">
    <property type="entry name" value="Beta-barrel_TonB"/>
</dbReference>
<evidence type="ECO:0000313" key="14">
    <source>
        <dbReference type="EMBL" id="MBB4799062.1"/>
    </source>
</evidence>
<dbReference type="Gene3D" id="3.55.50.30">
    <property type="match status" value="1"/>
</dbReference>
<keyword evidence="7 11" id="KW-0798">TonB box</keyword>
<dbReference type="SUPFAM" id="SSF56935">
    <property type="entry name" value="Porins"/>
    <property type="match status" value="1"/>
</dbReference>
<evidence type="ECO:0000256" key="8">
    <source>
        <dbReference type="ARBA" id="ARBA00023136"/>
    </source>
</evidence>
<dbReference type="PANTHER" id="PTHR47234">
    <property type="match status" value="1"/>
</dbReference>
<keyword evidence="9 10" id="KW-0998">Cell outer membrane</keyword>
<reference evidence="14 15" key="1">
    <citation type="submission" date="2020-08" db="EMBL/GenBank/DDBJ databases">
        <title>Functional genomics of gut bacteria from endangered species of beetles.</title>
        <authorList>
            <person name="Carlos-Shanley C."/>
        </authorList>
    </citation>
    <scope>NUCLEOTIDE SEQUENCE [LARGE SCALE GENOMIC DNA]</scope>
    <source>
        <strain evidence="14 15">S00123</strain>
    </source>
</reference>
<evidence type="ECO:0000256" key="1">
    <source>
        <dbReference type="ARBA" id="ARBA00004571"/>
    </source>
</evidence>
<keyword evidence="12" id="KW-0732">Signal</keyword>
<dbReference type="InterPro" id="IPR011662">
    <property type="entry name" value="Secretin/TonB_short_N"/>
</dbReference>
<comment type="similarity">
    <text evidence="10 11">Belongs to the TonB-dependent receptor family.</text>
</comment>
<evidence type="ECO:0000313" key="15">
    <source>
        <dbReference type="Proteomes" id="UP000539957"/>
    </source>
</evidence>
<dbReference type="InterPro" id="IPR037066">
    <property type="entry name" value="Plug_dom_sf"/>
</dbReference>
<keyword evidence="3 10" id="KW-1134">Transmembrane beta strand</keyword>
<evidence type="ECO:0000256" key="7">
    <source>
        <dbReference type="ARBA" id="ARBA00023077"/>
    </source>
</evidence>
<keyword evidence="15" id="KW-1185">Reference proteome</keyword>
<keyword evidence="2 10" id="KW-0813">Transport</keyword>
<keyword evidence="4" id="KW-0410">Iron transport</keyword>
<keyword evidence="5 10" id="KW-0812">Transmembrane</keyword>
<proteinExistence type="inferred from homology"/>
<dbReference type="InterPro" id="IPR036942">
    <property type="entry name" value="Beta-barrel_TonB_sf"/>
</dbReference>
<feature type="chain" id="PRO_5030641905" evidence="12">
    <location>
        <begin position="26"/>
        <end position="977"/>
    </location>
</feature>
<sequence length="977" mass="103301">MNRVSLLSCSALVACVAVVGTSACAQDIREYNVPAGALGDALQQYATQSDQQLFYSGSLVAGLQTQGLRGRFSSSDALNRLVSGTGLAWSRTDAGVIVLRKEGRAKNAEGATVVDDVIVTGTLLKSSGDLASPVVILDRDALDRRGFGTVAETLTSLPQNYAGSATPLVQAAGSDVGASNDVYATGINLRGLGPASTLVLVNGRRMAGTGSRAEFADVSALPSAAVQRVDVLLDGASALYGSDAIAGVVNVIMRRSFDGQETRMRASVAQGGGEDLIFSHLAGRTWSNGAAYLSYEYQTVNGLSSLDRPYTVDGDLRPFGGTDHRRFYSGPGNIVAFVGGAYVTQFAIRPNASGTAQGPADFAAGAENREANSLGVDLLPSLERHSAYGRFSQSLGDRLEITGDVRYNRRDHDVATAASGGVVTVTNANPWFVSPTGASSHTIAYSFARDLGTARSRGRSESLGFTLGGRFDLTSTWSVEAYVAGAEERGDFGNSNRINSRFLAEALGNIPDDPATPYRAAVDGYYNIFGDGNANSREVLDFIGSGGSRVRNRSRASSANLLAQGPILRIPGGEVAIALGAQFRKESFETGGESFISGVTPILRATPRRERSIVAAFVEARIPLVGADNARPGLRSLDLSLAGRIEDYDDFGTTTNPKVGLVWSPVKNLGLRASWGTSFRAGALPQLFDPMGVSPLFLSGENGANILTLQLNGGNADLKPETAETLTLGFDYRASAGATFSFNYFDTRFTDRIGRPLTENARAALTDPAARPFVTFVNPSSNPADLALIDSYSALPGFSGLYPTNSYGAIVDGRWVNTGAVRVRGLDASGRYSRSFGAGMLSLDASASWILNYETRPTPTAPVREVAGLISYPVEFRARSGVTWVWADIDLALHWTHVAAYKDHLGTRIDAFNTLDARFGWSIGGDGPASGLRLALGVENLLDEDPPFYDAPTGFGFDAGQASLLGRAVSLQLIKRW</sequence>
<dbReference type="RefSeq" id="WP_184271654.1">
    <property type="nucleotide sequence ID" value="NZ_JACHKY010000005.1"/>
</dbReference>
<dbReference type="GO" id="GO:0009279">
    <property type="term" value="C:cell outer membrane"/>
    <property type="evidence" value="ECO:0007669"/>
    <property type="project" value="UniProtKB-SubCell"/>
</dbReference>
<dbReference type="Pfam" id="PF07715">
    <property type="entry name" value="Plug"/>
    <property type="match status" value="1"/>
</dbReference>
<gene>
    <name evidence="14" type="ORF">HNP32_002818</name>
</gene>
<dbReference type="PANTHER" id="PTHR47234:SF1">
    <property type="entry name" value="TONB-DEPENDENT RECEPTOR"/>
    <property type="match status" value="1"/>
</dbReference>
<evidence type="ECO:0000256" key="9">
    <source>
        <dbReference type="ARBA" id="ARBA00023237"/>
    </source>
</evidence>
<evidence type="ECO:0000256" key="12">
    <source>
        <dbReference type="SAM" id="SignalP"/>
    </source>
</evidence>
<evidence type="ECO:0000256" key="10">
    <source>
        <dbReference type="PROSITE-ProRule" id="PRU01360"/>
    </source>
</evidence>
<dbReference type="SMART" id="SM00965">
    <property type="entry name" value="STN"/>
    <property type="match status" value="1"/>
</dbReference>
<dbReference type="InterPro" id="IPR039426">
    <property type="entry name" value="TonB-dep_rcpt-like"/>
</dbReference>
<name>A0A7W7IRT7_9CAUL</name>
<evidence type="ECO:0000259" key="13">
    <source>
        <dbReference type="SMART" id="SM00965"/>
    </source>
</evidence>
<keyword evidence="14" id="KW-0675">Receptor</keyword>